<dbReference type="PANTHER" id="PTHR32044">
    <property type="entry name" value="GLUCOMANNAN 4-BETA-MANNOSYLTRANSFERASE 9"/>
    <property type="match status" value="1"/>
</dbReference>
<comment type="subcellular location">
    <subcellularLocation>
        <location evidence="1">Golgi apparatus membrane</location>
        <topology evidence="1">Multi-pass membrane protein</topology>
    </subcellularLocation>
</comment>
<feature type="domain" description="Glycosyltransferase 2-like" evidence="13">
    <location>
        <begin position="225"/>
        <end position="434"/>
    </location>
</feature>
<comment type="catalytic activity">
    <reaction evidence="9">
        <text>GDP-mannose + (glucomannan)n = GDP + (glucomannan)n+1.</text>
        <dbReference type="EC" id="2.4.1.32"/>
    </reaction>
</comment>
<evidence type="ECO:0000256" key="8">
    <source>
        <dbReference type="ARBA" id="ARBA00023316"/>
    </source>
</evidence>
<dbReference type="OrthoDB" id="72851at2759"/>
<keyword evidence="4 12" id="KW-0812">Transmembrane</keyword>
<dbReference type="GO" id="GO:0071555">
    <property type="term" value="P:cell wall organization"/>
    <property type="evidence" value="ECO:0007669"/>
    <property type="project" value="UniProtKB-KW"/>
</dbReference>
<sequence length="558" mass="64380">MKRGNLFRSNKKTMDPNNFLQEEKFHFYLEKVQLDGLTLSVVVAQFEVICESIKKIWMSTRVLVVLPVMRVMVWLCLALSVLLFIEKLSMAAIILYAKLFRTCRSGGTYKWMPLPVLANDDVDPELGLLSYPMILVQIPMFNELEVYRLSIVAVCTLTWPRERLIIQVLDDSTDSATKNLVQMECEKWCKKGMNIQYISRENRKGYKAGALREAMEIDYVKTCDYVAIFDADHQPPSDFLMQSIPFLVHNPELALVQARWKFVNADDCFMTRVQEMSLNYHFKVEQESGSLMMSFFGFNGTAGVWRISALIEAKGWKDRTTVEDMDLAIRASLAGWQFLYIGELKVRSELPSTYKAYRHQQHRWACGPANLFRKIASEILCAKEVSIWRKMFLIYNFLFARRIVSHLVTFFFYCVVIPLSAFFPEVVVPIWGVVLIPTTISLLNALGTPSSMHLILIWILFENVMSLHRCKAVIIGLLETGRVNEWIVTEKLGNMLAEKNTQVGSKFCERLHFLDIGVGLFLLLCGWQDYGYRMDQYYIFIFPSSLAFIIMGFGFVGR</sequence>
<dbReference type="Proteomes" id="UP000636800">
    <property type="component" value="Chromosome 2"/>
</dbReference>
<keyword evidence="5 12" id="KW-1133">Transmembrane helix</keyword>
<reference evidence="16 17" key="1">
    <citation type="journal article" date="2020" name="Nat. Food">
        <title>A phased Vanilla planifolia genome enables genetic improvement of flavour and production.</title>
        <authorList>
            <person name="Hasing T."/>
            <person name="Tang H."/>
            <person name="Brym M."/>
            <person name="Khazi F."/>
            <person name="Huang T."/>
            <person name="Chambers A.H."/>
        </authorList>
    </citation>
    <scope>NUCLEOTIDE SEQUENCE [LARGE SCALE GENOMIC DNA]</scope>
    <source>
        <tissue evidence="14">Leaf</tissue>
    </source>
</reference>
<evidence type="ECO:0000256" key="9">
    <source>
        <dbReference type="ARBA" id="ARBA00051800"/>
    </source>
</evidence>
<evidence type="ECO:0000259" key="13">
    <source>
        <dbReference type="Pfam" id="PF13632"/>
    </source>
</evidence>
<accession>A0A835RNW1</accession>
<evidence type="ECO:0000313" key="17">
    <source>
        <dbReference type="Proteomes" id="UP000639772"/>
    </source>
</evidence>
<keyword evidence="8" id="KW-0961">Cell wall biogenesis/degradation</keyword>
<evidence type="ECO:0000313" key="14">
    <source>
        <dbReference type="EMBL" id="KAG0492614.1"/>
    </source>
</evidence>
<dbReference type="EC" id="2.4.1.32" evidence="11"/>
<dbReference type="SUPFAM" id="SSF53448">
    <property type="entry name" value="Nucleotide-diphospho-sugar transferases"/>
    <property type="match status" value="1"/>
</dbReference>
<evidence type="ECO:0000256" key="12">
    <source>
        <dbReference type="SAM" id="Phobius"/>
    </source>
</evidence>
<evidence type="ECO:0000256" key="6">
    <source>
        <dbReference type="ARBA" id="ARBA00023034"/>
    </source>
</evidence>
<dbReference type="AlphaFoldDB" id="A0A835RNW1"/>
<gene>
    <name evidence="15" type="ORF">HPP92_005692</name>
    <name evidence="14" type="ORF">HPP92_006012</name>
</gene>
<feature type="transmembrane region" description="Helical" evidence="12">
    <location>
        <begin position="71"/>
        <end position="97"/>
    </location>
</feature>
<protein>
    <recommendedName>
        <fullName evidence="11">glucomannan 4-beta-mannosyltransferase</fullName>
        <ecNumber evidence="11">2.4.1.32</ecNumber>
    </recommendedName>
</protein>
<dbReference type="Pfam" id="PF13632">
    <property type="entry name" value="Glyco_trans_2_3"/>
    <property type="match status" value="1"/>
</dbReference>
<dbReference type="EMBL" id="JADCNL010000002">
    <property type="protein sequence ID" value="KAG0492614.1"/>
    <property type="molecule type" value="Genomic_DNA"/>
</dbReference>
<dbReference type="InterPro" id="IPR029044">
    <property type="entry name" value="Nucleotide-diphossugar_trans"/>
</dbReference>
<feature type="transmembrane region" description="Helical" evidence="12">
    <location>
        <begin position="428"/>
        <end position="461"/>
    </location>
</feature>
<keyword evidence="7 12" id="KW-0472">Membrane</keyword>
<evidence type="ECO:0000256" key="2">
    <source>
        <dbReference type="ARBA" id="ARBA00022676"/>
    </source>
</evidence>
<keyword evidence="6" id="KW-0333">Golgi apparatus</keyword>
<dbReference type="Gene3D" id="3.90.550.10">
    <property type="entry name" value="Spore Coat Polysaccharide Biosynthesis Protein SpsA, Chain A"/>
    <property type="match status" value="1"/>
</dbReference>
<dbReference type="InterPro" id="IPR001173">
    <property type="entry name" value="Glyco_trans_2-like"/>
</dbReference>
<dbReference type="EMBL" id="JADCNM010000002">
    <property type="protein sequence ID" value="KAG0494698.1"/>
    <property type="molecule type" value="Genomic_DNA"/>
</dbReference>
<keyword evidence="16" id="KW-1185">Reference proteome</keyword>
<feature type="transmembrane region" description="Helical" evidence="12">
    <location>
        <begin position="536"/>
        <end position="556"/>
    </location>
</feature>
<evidence type="ECO:0000256" key="4">
    <source>
        <dbReference type="ARBA" id="ARBA00022692"/>
    </source>
</evidence>
<evidence type="ECO:0000256" key="3">
    <source>
        <dbReference type="ARBA" id="ARBA00022679"/>
    </source>
</evidence>
<evidence type="ECO:0000256" key="1">
    <source>
        <dbReference type="ARBA" id="ARBA00004653"/>
    </source>
</evidence>
<dbReference type="FunFam" id="3.90.550.10:FF:000015">
    <property type="entry name" value="Glucomannan 4-beta-mannosyltransferase 9"/>
    <property type="match status" value="1"/>
</dbReference>
<dbReference type="GO" id="GO:0000139">
    <property type="term" value="C:Golgi membrane"/>
    <property type="evidence" value="ECO:0007669"/>
    <property type="project" value="UniProtKB-SubCell"/>
</dbReference>
<evidence type="ECO:0000256" key="11">
    <source>
        <dbReference type="ARBA" id="ARBA00066505"/>
    </source>
</evidence>
<evidence type="ECO:0000313" key="16">
    <source>
        <dbReference type="Proteomes" id="UP000636800"/>
    </source>
</evidence>
<feature type="transmembrane region" description="Helical" evidence="12">
    <location>
        <begin position="399"/>
        <end position="422"/>
    </location>
</feature>
<keyword evidence="2" id="KW-0328">Glycosyltransferase</keyword>
<name>A0A835RNW1_VANPL</name>
<dbReference type="PANTHER" id="PTHR32044:SF21">
    <property type="entry name" value="GLUCOMANNAN 4-BETA-MANNOSYLTRANSFERASE 3-RELATED"/>
    <property type="match status" value="1"/>
</dbReference>
<organism evidence="14 16">
    <name type="scientific">Vanilla planifolia</name>
    <name type="common">Vanilla</name>
    <dbReference type="NCBI Taxonomy" id="51239"/>
    <lineage>
        <taxon>Eukaryota</taxon>
        <taxon>Viridiplantae</taxon>
        <taxon>Streptophyta</taxon>
        <taxon>Embryophyta</taxon>
        <taxon>Tracheophyta</taxon>
        <taxon>Spermatophyta</taxon>
        <taxon>Magnoliopsida</taxon>
        <taxon>Liliopsida</taxon>
        <taxon>Asparagales</taxon>
        <taxon>Orchidaceae</taxon>
        <taxon>Vanilloideae</taxon>
        <taxon>Vanilleae</taxon>
        <taxon>Vanilla</taxon>
    </lineage>
</organism>
<evidence type="ECO:0000256" key="5">
    <source>
        <dbReference type="ARBA" id="ARBA00022989"/>
    </source>
</evidence>
<dbReference type="GO" id="GO:0047259">
    <property type="term" value="F:glucomannan 4-beta-mannosyltransferase activity"/>
    <property type="evidence" value="ECO:0007669"/>
    <property type="project" value="UniProtKB-EC"/>
</dbReference>
<proteinExistence type="inferred from homology"/>
<evidence type="ECO:0000313" key="15">
    <source>
        <dbReference type="EMBL" id="KAG0494698.1"/>
    </source>
</evidence>
<evidence type="ECO:0000256" key="7">
    <source>
        <dbReference type="ARBA" id="ARBA00023136"/>
    </source>
</evidence>
<comment type="caution">
    <text evidence="14">The sequence shown here is derived from an EMBL/GenBank/DDBJ whole genome shotgun (WGS) entry which is preliminary data.</text>
</comment>
<comment type="similarity">
    <text evidence="10">Belongs to the glycosyltransferase 2 family. Plant cellulose synthase-like A subfamily.</text>
</comment>
<dbReference type="Proteomes" id="UP000639772">
    <property type="component" value="Unassembled WGS sequence"/>
</dbReference>
<keyword evidence="3" id="KW-0808">Transferase</keyword>
<evidence type="ECO:0000256" key="10">
    <source>
        <dbReference type="ARBA" id="ARBA00060879"/>
    </source>
</evidence>
<dbReference type="GO" id="GO:0051753">
    <property type="term" value="F:mannan synthase activity"/>
    <property type="evidence" value="ECO:0007669"/>
    <property type="project" value="TreeGrafter"/>
</dbReference>